<feature type="transmembrane region" description="Helical" evidence="1">
    <location>
        <begin position="59"/>
        <end position="83"/>
    </location>
</feature>
<accession>A0ABP5E3S1</accession>
<dbReference type="EMBL" id="BAAAPC010000005">
    <property type="protein sequence ID" value="GAA1989694.1"/>
    <property type="molecule type" value="Genomic_DNA"/>
</dbReference>
<proteinExistence type="predicted"/>
<organism evidence="2 3">
    <name type="scientific">Nocardiopsis rhodophaea</name>
    <dbReference type="NCBI Taxonomy" id="280238"/>
    <lineage>
        <taxon>Bacteria</taxon>
        <taxon>Bacillati</taxon>
        <taxon>Actinomycetota</taxon>
        <taxon>Actinomycetes</taxon>
        <taxon>Streptosporangiales</taxon>
        <taxon>Nocardiopsidaceae</taxon>
        <taxon>Nocardiopsis</taxon>
    </lineage>
</organism>
<evidence type="ECO:0000313" key="3">
    <source>
        <dbReference type="Proteomes" id="UP001501585"/>
    </source>
</evidence>
<keyword evidence="3" id="KW-1185">Reference proteome</keyword>
<protein>
    <submittedName>
        <fullName evidence="2">Uncharacterized protein</fullName>
    </submittedName>
</protein>
<keyword evidence="1" id="KW-0472">Membrane</keyword>
<sequence length="135" mass="14971">MDGGPYTGRGRARSHGLRSRPRHRLALLWLTLSEEARAPLTRAQADFTGAARLASWGGLYLVLSLWWWPASLISVGAWTIAWWQGRTYMEHLAQLVEATIDLHITPLATILGRVVEGPFTPADGEAVTRALHKGY</sequence>
<comment type="caution">
    <text evidence="2">The sequence shown here is derived from an EMBL/GenBank/DDBJ whole genome shotgun (WGS) entry which is preliminary data.</text>
</comment>
<keyword evidence="1" id="KW-1133">Transmembrane helix</keyword>
<keyword evidence="1" id="KW-0812">Transmembrane</keyword>
<reference evidence="3" key="1">
    <citation type="journal article" date="2019" name="Int. J. Syst. Evol. Microbiol.">
        <title>The Global Catalogue of Microorganisms (GCM) 10K type strain sequencing project: providing services to taxonomists for standard genome sequencing and annotation.</title>
        <authorList>
            <consortium name="The Broad Institute Genomics Platform"/>
            <consortium name="The Broad Institute Genome Sequencing Center for Infectious Disease"/>
            <person name="Wu L."/>
            <person name="Ma J."/>
        </authorList>
    </citation>
    <scope>NUCLEOTIDE SEQUENCE [LARGE SCALE GENOMIC DNA]</scope>
    <source>
        <strain evidence="3">JCM 15313</strain>
    </source>
</reference>
<name>A0ABP5E3S1_9ACTN</name>
<evidence type="ECO:0000313" key="2">
    <source>
        <dbReference type="EMBL" id="GAA1989694.1"/>
    </source>
</evidence>
<gene>
    <name evidence="2" type="ORF">GCM10009799_14300</name>
</gene>
<evidence type="ECO:0000256" key="1">
    <source>
        <dbReference type="SAM" id="Phobius"/>
    </source>
</evidence>
<dbReference type="Proteomes" id="UP001501585">
    <property type="component" value="Unassembled WGS sequence"/>
</dbReference>